<dbReference type="Gene3D" id="1.10.555.10">
    <property type="entry name" value="Rho GTPase activation protein"/>
    <property type="match status" value="1"/>
</dbReference>
<feature type="domain" description="Rho-GAP" evidence="3">
    <location>
        <begin position="634"/>
        <end position="827"/>
    </location>
</feature>
<feature type="region of interest" description="Disordered" evidence="2">
    <location>
        <begin position="21"/>
        <end position="64"/>
    </location>
</feature>
<dbReference type="SMART" id="SM00324">
    <property type="entry name" value="RhoGAP"/>
    <property type="match status" value="1"/>
</dbReference>
<comment type="caution">
    <text evidence="4">The sequence shown here is derived from an EMBL/GenBank/DDBJ whole genome shotgun (WGS) entry which is preliminary data.</text>
</comment>
<feature type="compositionally biased region" description="Low complexity" evidence="2">
    <location>
        <begin position="22"/>
        <end position="53"/>
    </location>
</feature>
<feature type="compositionally biased region" description="Basic and acidic residues" evidence="2">
    <location>
        <begin position="55"/>
        <end position="64"/>
    </location>
</feature>
<evidence type="ECO:0000256" key="2">
    <source>
        <dbReference type="SAM" id="MobiDB-lite"/>
    </source>
</evidence>
<feature type="compositionally biased region" description="Polar residues" evidence="2">
    <location>
        <begin position="521"/>
        <end position="535"/>
    </location>
</feature>
<feature type="compositionally biased region" description="Polar residues" evidence="2">
    <location>
        <begin position="546"/>
        <end position="560"/>
    </location>
</feature>
<proteinExistence type="predicted"/>
<dbReference type="SUPFAM" id="SSF103657">
    <property type="entry name" value="BAR/IMD domain-like"/>
    <property type="match status" value="1"/>
</dbReference>
<dbReference type="InterPro" id="IPR008936">
    <property type="entry name" value="Rho_GTPase_activation_prot"/>
</dbReference>
<dbReference type="InterPro" id="IPR027267">
    <property type="entry name" value="AH/BAR_dom_sf"/>
</dbReference>
<gene>
    <name evidence="4" type="primary">RGD1</name>
    <name evidence="4" type="ORF">Cpir12675_000848</name>
</gene>
<dbReference type="SUPFAM" id="SSF48350">
    <property type="entry name" value="GTPase activation domain, GAP"/>
    <property type="match status" value="1"/>
</dbReference>
<evidence type="ECO:0000256" key="1">
    <source>
        <dbReference type="ARBA" id="ARBA00022468"/>
    </source>
</evidence>
<evidence type="ECO:0000313" key="4">
    <source>
        <dbReference type="EMBL" id="KAL1900714.1"/>
    </source>
</evidence>
<name>A0ABR3ZK02_9PEZI</name>
<evidence type="ECO:0000313" key="5">
    <source>
        <dbReference type="Proteomes" id="UP001583280"/>
    </source>
</evidence>
<accession>A0ABR3ZK02</accession>
<protein>
    <submittedName>
        <fullName evidence="4">Rho GTPase-activating protein</fullName>
    </submittedName>
</protein>
<dbReference type="Proteomes" id="UP001583280">
    <property type="component" value="Unassembled WGS sequence"/>
</dbReference>
<feature type="compositionally biased region" description="Low complexity" evidence="2">
    <location>
        <begin position="445"/>
        <end position="460"/>
    </location>
</feature>
<feature type="compositionally biased region" description="Low complexity" evidence="2">
    <location>
        <begin position="497"/>
        <end position="510"/>
    </location>
</feature>
<dbReference type="Pfam" id="PF00620">
    <property type="entry name" value="RhoGAP"/>
    <property type="match status" value="1"/>
</dbReference>
<dbReference type="PANTHER" id="PTHR23176:SF136">
    <property type="entry name" value="RHO GTPASE ACTIVATOR (RGD1)"/>
    <property type="match status" value="1"/>
</dbReference>
<feature type="region of interest" description="Disordered" evidence="2">
    <location>
        <begin position="351"/>
        <end position="626"/>
    </location>
</feature>
<sequence length="830" mass="89747">MVQNRASLFIEAADSTVDLSQGAGNAAAPANSSDENSGNGNGTADDAGAGTADKVAPEKSPFDRQVERQVNEIAIYTMLNRLKQSIIAAKDFATFLKKRSLLEDDYAQGIKKLCRLTFENINRPDHKQGTFAIAYEGTVTIQDHMADNGMLFAQTLYRMSEELMELATGAERNRKVWKATGLSAEQRVSDLEAAMRKSKNKYDTIADEYERAKTGDIRQSNKMFFKASKSAAQQEEDLLRKTQAADTDYRTRVQTLQSEMSDLMTKSRPEAVSALQVLIRETDSGLAMQMQKFVSYNEKLLLSNGLCVSPLKPEAESSGSLSLRDIVAGINNEKDFSEYLASQYSKLPPSHLVPNYERHPTLGPTPGGMSYQAVPNPPTTSFTPISPPSNSNLRPKSNSNGPLSSNAFQLSNPPNSGSQQSSPAPSHMRNFSISSMLGYEPKPDASATTGGSQSQSQSQPQSPPAPGQVTQPLAGSQSATTTTAPGSAGNQTPMLPSSNSNGSISYSGTSAIGPPQLGALSFQSQPNSNMTQFNNPPASPPATSAQIPLSSHLQLQSSINSPATPPANPTATSSSAAPTTQPSSSSSPPPSSSFTPHRPPQSSTSPGPDMRAYAPPPTSSPNGNYDPSKKVFGLSLEQLYERDSLAVPMIVIQCLQAVDLYGLSMEGIYRQNGSKAHISRLKNMFDTDSTMPQLDFRVPENFFHDVNSVTGLLKLFLRELPDPLLTRQNHQSLIEAAQIEDDTLRRDTLHAIINSLPDPNYATLRALTLHLHRVMEHSHITRMNSHNLAVIFGPTLMGSSDPSTSVSDAGWQIRVVDTLLQNTYQIFDDD</sequence>
<dbReference type="InterPro" id="IPR001060">
    <property type="entry name" value="FCH_dom"/>
</dbReference>
<keyword evidence="1" id="KW-0343">GTPase activation</keyword>
<keyword evidence="5" id="KW-1185">Reference proteome</keyword>
<dbReference type="Pfam" id="PF00611">
    <property type="entry name" value="FCH"/>
    <property type="match status" value="1"/>
</dbReference>
<dbReference type="PANTHER" id="PTHR23176">
    <property type="entry name" value="RHO/RAC/CDC GTPASE-ACTIVATING PROTEIN"/>
    <property type="match status" value="1"/>
</dbReference>
<dbReference type="PROSITE" id="PS50238">
    <property type="entry name" value="RHOGAP"/>
    <property type="match status" value="1"/>
</dbReference>
<dbReference type="Gene3D" id="1.20.1270.60">
    <property type="entry name" value="Arfaptin homology (AH) domain/BAR domain"/>
    <property type="match status" value="1"/>
</dbReference>
<feature type="compositionally biased region" description="Low complexity" evidence="2">
    <location>
        <begin position="411"/>
        <end position="426"/>
    </location>
</feature>
<dbReference type="InterPro" id="IPR050729">
    <property type="entry name" value="Rho-GAP"/>
</dbReference>
<feature type="compositionally biased region" description="Low complexity" evidence="2">
    <location>
        <begin position="569"/>
        <end position="596"/>
    </location>
</feature>
<feature type="compositionally biased region" description="Low complexity" evidence="2">
    <location>
        <begin position="474"/>
        <end position="489"/>
    </location>
</feature>
<dbReference type="InterPro" id="IPR000198">
    <property type="entry name" value="RhoGAP_dom"/>
</dbReference>
<dbReference type="EMBL" id="JAWDJO010000011">
    <property type="protein sequence ID" value="KAL1900714.1"/>
    <property type="molecule type" value="Genomic_DNA"/>
</dbReference>
<reference evidence="4 5" key="1">
    <citation type="journal article" date="2024" name="IMA Fungus">
        <title>IMA Genome - F19 : A genome assembly and annotation guide to empower mycologists, including annotated draft genome sequences of Ceratocystis pirilliformis, Diaporthe australafricana, Fusarium ophioides, Paecilomyces lecythidis, and Sporothrix stenoceras.</title>
        <authorList>
            <person name="Aylward J."/>
            <person name="Wilson A.M."/>
            <person name="Visagie C.M."/>
            <person name="Spraker J."/>
            <person name="Barnes I."/>
            <person name="Buitendag C."/>
            <person name="Ceriani C."/>
            <person name="Del Mar Angel L."/>
            <person name="du Plessis D."/>
            <person name="Fuchs T."/>
            <person name="Gasser K."/>
            <person name="Kramer D."/>
            <person name="Li W."/>
            <person name="Munsamy K."/>
            <person name="Piso A."/>
            <person name="Price J.L."/>
            <person name="Sonnekus B."/>
            <person name="Thomas C."/>
            <person name="van der Nest A."/>
            <person name="van Dijk A."/>
            <person name="van Heerden A."/>
            <person name="van Vuuren N."/>
            <person name="Yilmaz N."/>
            <person name="Duong T.A."/>
            <person name="van der Merwe N.A."/>
            <person name="Wingfield M.J."/>
            <person name="Wingfield B.D."/>
        </authorList>
    </citation>
    <scope>NUCLEOTIDE SEQUENCE [LARGE SCALE GENOMIC DNA]</scope>
    <source>
        <strain evidence="4 5">CMW 12675</strain>
    </source>
</reference>
<feature type="compositionally biased region" description="Polar residues" evidence="2">
    <location>
        <begin position="393"/>
        <end position="410"/>
    </location>
</feature>
<dbReference type="CDD" id="cd07652">
    <property type="entry name" value="F-BAR_Rgd1"/>
    <property type="match status" value="1"/>
</dbReference>
<organism evidence="4 5">
    <name type="scientific">Ceratocystis pirilliformis</name>
    <dbReference type="NCBI Taxonomy" id="259994"/>
    <lineage>
        <taxon>Eukaryota</taxon>
        <taxon>Fungi</taxon>
        <taxon>Dikarya</taxon>
        <taxon>Ascomycota</taxon>
        <taxon>Pezizomycotina</taxon>
        <taxon>Sordariomycetes</taxon>
        <taxon>Hypocreomycetidae</taxon>
        <taxon>Microascales</taxon>
        <taxon>Ceratocystidaceae</taxon>
        <taxon>Ceratocystis</taxon>
    </lineage>
</organism>
<feature type="compositionally biased region" description="Low complexity" evidence="2">
    <location>
        <begin position="379"/>
        <end position="392"/>
    </location>
</feature>
<evidence type="ECO:0000259" key="3">
    <source>
        <dbReference type="PROSITE" id="PS50238"/>
    </source>
</evidence>